<reference evidence="1" key="1">
    <citation type="submission" date="2015-06" db="UniProtKB">
        <authorList>
            <consortium name="EnsemblPlants"/>
        </authorList>
    </citation>
    <scope>IDENTIFICATION</scope>
</reference>
<evidence type="ECO:0000313" key="1">
    <source>
        <dbReference type="EnsemblPlants" id="EMT14984"/>
    </source>
</evidence>
<sequence length="246" mass="27017">MAMPLPNYGHGTLLSTVTFVQQSTAAFAAVSYSDSSGGPGDNNNSYARTSYHITPFNHSRVATINVVAVAKLEKNKGIFSALDEYTTSEKGDGGSGEGDGVDGRALEGIPTLLAESFSFVVVSPPAVHEVGPNFDGSARELERDWWIWAREDEGVVAGTEPNPPYCEDYWGKDKTVMLISTWGSCYVVLSFNNQQHKLWPKVSNVMNLGRRSTMSHRPPHTNIMWNMRIDTFKKFKAKRAHDGPSA</sequence>
<proteinExistence type="predicted"/>
<accession>N1QXN5</accession>
<organism evidence="1">
    <name type="scientific">Aegilops tauschii</name>
    <name type="common">Tausch's goatgrass</name>
    <name type="synonym">Aegilops squarrosa</name>
    <dbReference type="NCBI Taxonomy" id="37682"/>
    <lineage>
        <taxon>Eukaryota</taxon>
        <taxon>Viridiplantae</taxon>
        <taxon>Streptophyta</taxon>
        <taxon>Embryophyta</taxon>
        <taxon>Tracheophyta</taxon>
        <taxon>Spermatophyta</taxon>
        <taxon>Magnoliopsida</taxon>
        <taxon>Liliopsida</taxon>
        <taxon>Poales</taxon>
        <taxon>Poaceae</taxon>
        <taxon>BOP clade</taxon>
        <taxon>Pooideae</taxon>
        <taxon>Triticodae</taxon>
        <taxon>Triticeae</taxon>
        <taxon>Triticinae</taxon>
        <taxon>Aegilops</taxon>
    </lineage>
</organism>
<protein>
    <submittedName>
        <fullName evidence="1">Uncharacterized protein</fullName>
    </submittedName>
</protein>
<name>N1QXN5_AEGTA</name>
<dbReference type="EnsemblPlants" id="EMT14984">
    <property type="protein sequence ID" value="EMT14984"/>
    <property type="gene ID" value="F775_04011"/>
</dbReference>
<dbReference type="AlphaFoldDB" id="N1QXN5"/>